<dbReference type="AlphaFoldDB" id="A0A4Y2F714"/>
<evidence type="ECO:0000313" key="1">
    <source>
        <dbReference type="EMBL" id="GBM36398.1"/>
    </source>
</evidence>
<keyword evidence="2" id="KW-1185">Reference proteome</keyword>
<accession>A0A4Y2F714</accession>
<reference evidence="1 2" key="1">
    <citation type="journal article" date="2019" name="Sci. Rep.">
        <title>Orb-weaving spider Araneus ventricosus genome elucidates the spidroin gene catalogue.</title>
        <authorList>
            <person name="Kono N."/>
            <person name="Nakamura H."/>
            <person name="Ohtoshi R."/>
            <person name="Moran D.A.P."/>
            <person name="Shinohara A."/>
            <person name="Yoshida Y."/>
            <person name="Fujiwara M."/>
            <person name="Mori M."/>
            <person name="Tomita M."/>
            <person name="Arakawa K."/>
        </authorList>
    </citation>
    <scope>NUCLEOTIDE SEQUENCE [LARGE SCALE GENOMIC DNA]</scope>
</reference>
<name>A0A4Y2F714_ARAVE</name>
<organism evidence="1 2">
    <name type="scientific">Araneus ventricosus</name>
    <name type="common">Orbweaver spider</name>
    <name type="synonym">Epeira ventricosa</name>
    <dbReference type="NCBI Taxonomy" id="182803"/>
    <lineage>
        <taxon>Eukaryota</taxon>
        <taxon>Metazoa</taxon>
        <taxon>Ecdysozoa</taxon>
        <taxon>Arthropoda</taxon>
        <taxon>Chelicerata</taxon>
        <taxon>Arachnida</taxon>
        <taxon>Araneae</taxon>
        <taxon>Araneomorphae</taxon>
        <taxon>Entelegynae</taxon>
        <taxon>Araneoidea</taxon>
        <taxon>Araneidae</taxon>
        <taxon>Araneus</taxon>
    </lineage>
</organism>
<proteinExistence type="predicted"/>
<evidence type="ECO:0000313" key="2">
    <source>
        <dbReference type="Proteomes" id="UP000499080"/>
    </source>
</evidence>
<gene>
    <name evidence="1" type="ORF">AVEN_234789_1</name>
</gene>
<protein>
    <submittedName>
        <fullName evidence="1">Uncharacterized protein</fullName>
    </submittedName>
</protein>
<dbReference type="EMBL" id="BGPR01000811">
    <property type="protein sequence ID" value="GBM36398.1"/>
    <property type="molecule type" value="Genomic_DNA"/>
</dbReference>
<dbReference type="Proteomes" id="UP000499080">
    <property type="component" value="Unassembled WGS sequence"/>
</dbReference>
<comment type="caution">
    <text evidence="1">The sequence shown here is derived from an EMBL/GenBank/DDBJ whole genome shotgun (WGS) entry which is preliminary data.</text>
</comment>
<sequence>MRSPRRFIIGGSHNVMSSLRRSTWVILLKRSLRAIPSNPSAYVIQDRFYDKRPPFSLRFRLVRWRSGFSWSRGNRRSLGTSQYLQSTMSQEQLVGSATMTVARVFLQNIEIEKKFYG</sequence>